<dbReference type="InterPro" id="IPR029058">
    <property type="entry name" value="AB_hydrolase_fold"/>
</dbReference>
<comment type="similarity">
    <text evidence="3">Belongs to the AB hydrolase superfamily. Lipase family. Class 3 subfamily.</text>
</comment>
<proteinExistence type="inferred from homology"/>
<feature type="domain" description="Fungal lipase-type" evidence="7">
    <location>
        <begin position="94"/>
        <end position="214"/>
    </location>
</feature>
<dbReference type="GO" id="GO:0016787">
    <property type="term" value="F:hydrolase activity"/>
    <property type="evidence" value="ECO:0007669"/>
    <property type="project" value="UniProtKB-KW"/>
</dbReference>
<evidence type="ECO:0000256" key="4">
    <source>
        <dbReference type="ARBA" id="ARBA00047591"/>
    </source>
</evidence>
<evidence type="ECO:0000259" key="7">
    <source>
        <dbReference type="Pfam" id="PF01764"/>
    </source>
</evidence>
<organism evidence="8 9">
    <name type="scientific">Pseudomicrostroma glucosiphilum</name>
    <dbReference type="NCBI Taxonomy" id="1684307"/>
    <lineage>
        <taxon>Eukaryota</taxon>
        <taxon>Fungi</taxon>
        <taxon>Dikarya</taxon>
        <taxon>Basidiomycota</taxon>
        <taxon>Ustilaginomycotina</taxon>
        <taxon>Exobasidiomycetes</taxon>
        <taxon>Microstromatales</taxon>
        <taxon>Microstromatales incertae sedis</taxon>
        <taxon>Pseudomicrostroma</taxon>
    </lineage>
</organism>
<dbReference type="Pfam" id="PF01764">
    <property type="entry name" value="Lipase_3"/>
    <property type="match status" value="1"/>
</dbReference>
<evidence type="ECO:0000256" key="5">
    <source>
        <dbReference type="ARBA" id="ARBA00048461"/>
    </source>
</evidence>
<protein>
    <submittedName>
        <fullName evidence="8">Alpha/beta-hydrolase</fullName>
    </submittedName>
</protein>
<comment type="catalytic activity">
    <reaction evidence="5">
        <text>a monoacylglycerol + H2O = glycerol + a fatty acid + H(+)</text>
        <dbReference type="Rhea" id="RHEA:15245"/>
        <dbReference type="ChEBI" id="CHEBI:15377"/>
        <dbReference type="ChEBI" id="CHEBI:15378"/>
        <dbReference type="ChEBI" id="CHEBI:17408"/>
        <dbReference type="ChEBI" id="CHEBI:17754"/>
        <dbReference type="ChEBI" id="CHEBI:28868"/>
    </reaction>
</comment>
<dbReference type="OrthoDB" id="426718at2759"/>
<evidence type="ECO:0000256" key="6">
    <source>
        <dbReference type="SAM" id="SignalP"/>
    </source>
</evidence>
<dbReference type="Gene3D" id="3.40.50.1820">
    <property type="entry name" value="alpha/beta hydrolase"/>
    <property type="match status" value="1"/>
</dbReference>
<dbReference type="STRING" id="1684307.A0A316U2Z1"/>
<feature type="signal peptide" evidence="6">
    <location>
        <begin position="1"/>
        <end position="21"/>
    </location>
</feature>
<dbReference type="EMBL" id="KZ819334">
    <property type="protein sequence ID" value="PWN18851.1"/>
    <property type="molecule type" value="Genomic_DNA"/>
</dbReference>
<accession>A0A316U2Z1</accession>
<keyword evidence="2" id="KW-1015">Disulfide bond</keyword>
<evidence type="ECO:0000256" key="1">
    <source>
        <dbReference type="ARBA" id="ARBA00022729"/>
    </source>
</evidence>
<dbReference type="PANTHER" id="PTHR45856">
    <property type="entry name" value="ALPHA/BETA-HYDROLASES SUPERFAMILY PROTEIN"/>
    <property type="match status" value="1"/>
</dbReference>
<dbReference type="GO" id="GO:0006629">
    <property type="term" value="P:lipid metabolic process"/>
    <property type="evidence" value="ECO:0007669"/>
    <property type="project" value="InterPro"/>
</dbReference>
<reference evidence="8 9" key="1">
    <citation type="journal article" date="2018" name="Mol. Biol. Evol.">
        <title>Broad Genomic Sampling Reveals a Smut Pathogenic Ancestry of the Fungal Clade Ustilaginomycotina.</title>
        <authorList>
            <person name="Kijpornyongpan T."/>
            <person name="Mondo S.J."/>
            <person name="Barry K."/>
            <person name="Sandor L."/>
            <person name="Lee J."/>
            <person name="Lipzen A."/>
            <person name="Pangilinan J."/>
            <person name="LaButti K."/>
            <person name="Hainaut M."/>
            <person name="Henrissat B."/>
            <person name="Grigoriev I.V."/>
            <person name="Spatafora J.W."/>
            <person name="Aime M.C."/>
        </authorList>
    </citation>
    <scope>NUCLEOTIDE SEQUENCE [LARGE SCALE GENOMIC DNA]</scope>
    <source>
        <strain evidence="8 9">MCA 4718</strain>
    </source>
</reference>
<gene>
    <name evidence="8" type="ORF">BCV69DRAFT_252125</name>
</gene>
<evidence type="ECO:0000256" key="2">
    <source>
        <dbReference type="ARBA" id="ARBA00023157"/>
    </source>
</evidence>
<feature type="chain" id="PRO_5016386128" evidence="6">
    <location>
        <begin position="22"/>
        <end position="318"/>
    </location>
</feature>
<dbReference type="CDD" id="cd00519">
    <property type="entry name" value="Lipase_3"/>
    <property type="match status" value="1"/>
</dbReference>
<evidence type="ECO:0000313" key="9">
    <source>
        <dbReference type="Proteomes" id="UP000245942"/>
    </source>
</evidence>
<keyword evidence="1 6" id="KW-0732">Signal</keyword>
<dbReference type="AlphaFoldDB" id="A0A316U2Z1"/>
<evidence type="ECO:0000256" key="3">
    <source>
        <dbReference type="ARBA" id="ARBA00043996"/>
    </source>
</evidence>
<keyword evidence="9" id="KW-1185">Reference proteome</keyword>
<comment type="catalytic activity">
    <reaction evidence="4">
        <text>a diacylglycerol + H2O = a monoacylglycerol + a fatty acid + H(+)</text>
        <dbReference type="Rhea" id="RHEA:32731"/>
        <dbReference type="ChEBI" id="CHEBI:15377"/>
        <dbReference type="ChEBI" id="CHEBI:15378"/>
        <dbReference type="ChEBI" id="CHEBI:17408"/>
        <dbReference type="ChEBI" id="CHEBI:18035"/>
        <dbReference type="ChEBI" id="CHEBI:28868"/>
    </reaction>
</comment>
<dbReference type="InterPro" id="IPR002921">
    <property type="entry name" value="Fungal_lipase-type"/>
</dbReference>
<keyword evidence="8" id="KW-0378">Hydrolase</keyword>
<sequence length="318" mass="34752">MITSQRLSLLVGLLSFLYVWFWREPSTPAWNPQTPLPFPETHYAQAAGCVQQTYCPASNIVGLEVGDAQLIWTVGDSDAQQRVNIYRSASLGLVVAYAGTNVTSKTSMAINNDYLLDKADPLLGLPAGVKVEGGAQRAWKLHWDEVLEAVQREEPHDPAGRITVTGHSMGAQLAIIASVALEKLYKERVYVLTFGQPRVGNRAFANYIDSTFHPNAAFTSSNSSGSSTLPPHLSYVANGHDYTASLPPKILGYRHFSGQVFIFPANSSTYRVLQGQENRDGTASIWWAGYSMDDHQGAFMGTTLGDIHACPARVGDRF</sequence>
<dbReference type="InterPro" id="IPR051218">
    <property type="entry name" value="Sec_MonoDiacylglyc_Lipase"/>
</dbReference>
<name>A0A316U2Z1_9BASI</name>
<dbReference type="RefSeq" id="XP_025346011.1">
    <property type="nucleotide sequence ID" value="XM_025490461.1"/>
</dbReference>
<dbReference type="GeneID" id="37012195"/>
<dbReference type="SUPFAM" id="SSF53474">
    <property type="entry name" value="alpha/beta-Hydrolases"/>
    <property type="match status" value="1"/>
</dbReference>
<dbReference type="Proteomes" id="UP000245942">
    <property type="component" value="Unassembled WGS sequence"/>
</dbReference>
<evidence type="ECO:0000313" key="8">
    <source>
        <dbReference type="EMBL" id="PWN18851.1"/>
    </source>
</evidence>
<dbReference type="PANTHER" id="PTHR45856:SF11">
    <property type="entry name" value="FUNGAL LIPASE-LIKE DOMAIN-CONTAINING PROTEIN"/>
    <property type="match status" value="1"/>
</dbReference>